<accession>A6JFI1</accession>
<organism evidence="1 2">
    <name type="scientific">Rattus norvegicus</name>
    <name type="common">Rat</name>
    <dbReference type="NCBI Taxonomy" id="10116"/>
    <lineage>
        <taxon>Eukaryota</taxon>
        <taxon>Metazoa</taxon>
        <taxon>Chordata</taxon>
        <taxon>Craniata</taxon>
        <taxon>Vertebrata</taxon>
        <taxon>Euteleostomi</taxon>
        <taxon>Mammalia</taxon>
        <taxon>Eutheria</taxon>
        <taxon>Euarchontoglires</taxon>
        <taxon>Glires</taxon>
        <taxon>Rodentia</taxon>
        <taxon>Myomorpha</taxon>
        <taxon>Muroidea</taxon>
        <taxon>Muridae</taxon>
        <taxon>Murinae</taxon>
        <taxon>Rattus</taxon>
    </lineage>
</organism>
<reference evidence="2" key="1">
    <citation type="submission" date="2005-09" db="EMBL/GenBank/DDBJ databases">
        <authorList>
            <person name="Mural R.J."/>
            <person name="Li P.W."/>
            <person name="Adams M.D."/>
            <person name="Amanatides P.G."/>
            <person name="Baden-Tillson H."/>
            <person name="Barnstead M."/>
            <person name="Chin S.H."/>
            <person name="Dew I."/>
            <person name="Evans C.A."/>
            <person name="Ferriera S."/>
            <person name="Flanigan M."/>
            <person name="Fosler C."/>
            <person name="Glodek A."/>
            <person name="Gu Z."/>
            <person name="Holt R.A."/>
            <person name="Jennings D."/>
            <person name="Kraft C.L."/>
            <person name="Lu F."/>
            <person name="Nguyen T."/>
            <person name="Nusskern D.R."/>
            <person name="Pfannkoch C.M."/>
            <person name="Sitter C."/>
            <person name="Sutton G.G."/>
            <person name="Venter J.C."/>
            <person name="Wang Z."/>
            <person name="Woodage T."/>
            <person name="Zheng X.H."/>
            <person name="Zhong F."/>
        </authorList>
    </citation>
    <scope>NUCLEOTIDE SEQUENCE [LARGE SCALE GENOMIC DNA]</scope>
    <source>
        <strain>BN</strain>
        <strain evidence="2">Sprague-Dawley</strain>
    </source>
</reference>
<evidence type="ECO:0000313" key="1">
    <source>
        <dbReference type="EMBL" id="EDM11577.1"/>
    </source>
</evidence>
<dbReference type="EMBL" id="CH473984">
    <property type="protein sequence ID" value="EDM11577.1"/>
    <property type="molecule type" value="Genomic_DNA"/>
</dbReference>
<sequence length="76" mass="8407">MSVSTAAVHRGMKRSVDPPKLNLQVVGERIGSGNSVLFHVEIQLFQHHLLVPQCTFLTASFKKKWGTGLGTIVYPF</sequence>
<name>A6JFI1_RAT</name>
<evidence type="ECO:0000313" key="2">
    <source>
        <dbReference type="Proteomes" id="UP000234681"/>
    </source>
</evidence>
<dbReference type="AlphaFoldDB" id="A6JFI1"/>
<proteinExistence type="predicted"/>
<dbReference type="Proteomes" id="UP000234681">
    <property type="component" value="Chromosome 5"/>
</dbReference>
<gene>
    <name evidence="1" type="ORF">rCG_30404</name>
</gene>
<protein>
    <submittedName>
        <fullName evidence="1">RCG30404</fullName>
    </submittedName>
</protein>